<feature type="domain" description="Retroviral polymerase SH3-like" evidence="3">
    <location>
        <begin position="448"/>
        <end position="501"/>
    </location>
</feature>
<feature type="compositionally biased region" description="Basic and acidic residues" evidence="1">
    <location>
        <begin position="1"/>
        <end position="16"/>
    </location>
</feature>
<evidence type="ECO:0000313" key="5">
    <source>
        <dbReference type="Proteomes" id="UP000037035"/>
    </source>
</evidence>
<dbReference type="EMBL" id="LAVV01011607">
    <property type="protein sequence ID" value="KNZ47593.1"/>
    <property type="molecule type" value="Genomic_DNA"/>
</dbReference>
<keyword evidence="5" id="KW-1185">Reference proteome</keyword>
<evidence type="ECO:0000313" key="4">
    <source>
        <dbReference type="EMBL" id="KNZ47593.1"/>
    </source>
</evidence>
<dbReference type="Pfam" id="PF22936">
    <property type="entry name" value="Pol_BBD"/>
    <property type="match status" value="1"/>
</dbReference>
<gene>
    <name evidence="4" type="ORF">VP01_629g8</name>
</gene>
<dbReference type="OrthoDB" id="8047300at2759"/>
<dbReference type="InterPro" id="IPR057670">
    <property type="entry name" value="SH3_retrovirus"/>
</dbReference>
<comment type="caution">
    <text evidence="4">The sequence shown here is derived from an EMBL/GenBank/DDBJ whole genome shotgun (WGS) entry which is preliminary data.</text>
</comment>
<dbReference type="Pfam" id="PF25597">
    <property type="entry name" value="SH3_retrovirus"/>
    <property type="match status" value="1"/>
</dbReference>
<protein>
    <submittedName>
        <fullName evidence="4">Uncharacterized protein</fullName>
    </submittedName>
</protein>
<evidence type="ECO:0000259" key="2">
    <source>
        <dbReference type="Pfam" id="PF22936"/>
    </source>
</evidence>
<dbReference type="Pfam" id="PF14223">
    <property type="entry name" value="Retrotran_gag_2"/>
    <property type="match status" value="1"/>
</dbReference>
<name>A0A0L6UGD4_9BASI</name>
<dbReference type="AlphaFoldDB" id="A0A0L6UGD4"/>
<dbReference type="VEuPathDB" id="FungiDB:VP01_629g8"/>
<feature type="region of interest" description="Disordered" evidence="1">
    <location>
        <begin position="1"/>
        <end position="25"/>
    </location>
</feature>
<accession>A0A0L6UGD4</accession>
<dbReference type="Proteomes" id="UP000037035">
    <property type="component" value="Unassembled WGS sequence"/>
</dbReference>
<proteinExistence type="predicted"/>
<evidence type="ECO:0000259" key="3">
    <source>
        <dbReference type="Pfam" id="PF25597"/>
    </source>
</evidence>
<dbReference type="InterPro" id="IPR054722">
    <property type="entry name" value="PolX-like_BBD"/>
</dbReference>
<evidence type="ECO:0000256" key="1">
    <source>
        <dbReference type="SAM" id="MobiDB-lite"/>
    </source>
</evidence>
<sequence length="639" mass="72467">MSEDKKSTRSNTKDQDPAPTTAANTMDKIQSSVLKTVIEGIPLLTMDNYTHWRRRVYNFLDVVKLKASLTADKETLTEEENDFLKAIIVAKLESTVQANVVDSTNEDNARLIWKAIVKFFASNQASNKARVFQAFLRAPYTPNDIPGFITTMKNFQSQLIEVGWSFTDDAIGHMVIHKFPSDMNDIVNQITHSDKEPTIDMVFEHLRVHEHNIETRTSGSKSNPISLFTEEDKRCRRTAHNPKATGHTEATCWMLHPHLRPAEFQKKGSIKPESSVSSFHTSLSKSANTFILDSGSSAHMTSNHHLFYTLEVKELGCVQTSSANNQLPIKGIGTVRLKNMYGEIFLTNVLYIPDLVVNLLSVRCLILEDYVVQFEKNSFKIVKNDEIKMSGTYVGNLPSLEFENLEHSSHLSSSEFLHKSLGHEESTGMKLLNYFYPIGNRVSFLIQPEQSFSKLKPKGKLGRLIGYTNELRSYRILSDEGKIVETKNVKFLEYSSPKSKSDDWDILLEDESGEDLQSEETILHETSVDEEEIGEVSDEDNAEEVASSLIPKDVRVLRERTTLIKPSKYSYLTSDPTSFKNAMKSADNALWQAAANEELSNIEHHEVWEDKFETPKSFLRTLWVFKTKPSTLRSSSTKV</sequence>
<feature type="domain" description="Retrovirus-related Pol polyprotein from transposon TNT 1-94-like beta-barrel" evidence="2">
    <location>
        <begin position="290"/>
        <end position="367"/>
    </location>
</feature>
<organism evidence="4 5">
    <name type="scientific">Puccinia sorghi</name>
    <dbReference type="NCBI Taxonomy" id="27349"/>
    <lineage>
        <taxon>Eukaryota</taxon>
        <taxon>Fungi</taxon>
        <taxon>Dikarya</taxon>
        <taxon>Basidiomycota</taxon>
        <taxon>Pucciniomycotina</taxon>
        <taxon>Pucciniomycetes</taxon>
        <taxon>Pucciniales</taxon>
        <taxon>Pucciniaceae</taxon>
        <taxon>Puccinia</taxon>
    </lineage>
</organism>
<reference evidence="4 5" key="1">
    <citation type="submission" date="2015-08" db="EMBL/GenBank/DDBJ databases">
        <title>Next Generation Sequencing and Analysis of the Genome of Puccinia sorghi L Schw, the Causal Agent of Maize Common Rust.</title>
        <authorList>
            <person name="Rochi L."/>
            <person name="Burguener G."/>
            <person name="Darino M."/>
            <person name="Turjanski A."/>
            <person name="Kreff E."/>
            <person name="Dieguez M.J."/>
            <person name="Sacco F."/>
        </authorList>
    </citation>
    <scope>NUCLEOTIDE SEQUENCE [LARGE SCALE GENOMIC DNA]</scope>
    <source>
        <strain evidence="4 5">RO10H11247</strain>
    </source>
</reference>